<evidence type="ECO:0000256" key="1">
    <source>
        <dbReference type="SAM" id="MobiDB-lite"/>
    </source>
</evidence>
<comment type="caution">
    <text evidence="2">The sequence shown here is derived from an EMBL/GenBank/DDBJ whole genome shotgun (WGS) entry which is preliminary data.</text>
</comment>
<dbReference type="Proteomes" id="UP001604277">
    <property type="component" value="Unassembled WGS sequence"/>
</dbReference>
<dbReference type="EMBL" id="JBFOLJ010000003">
    <property type="protein sequence ID" value="KAL2549817.1"/>
    <property type="molecule type" value="Genomic_DNA"/>
</dbReference>
<dbReference type="AlphaFoldDB" id="A0ABD1WJN6"/>
<evidence type="ECO:0000313" key="2">
    <source>
        <dbReference type="EMBL" id="KAL2549817.1"/>
    </source>
</evidence>
<evidence type="ECO:0000313" key="3">
    <source>
        <dbReference type="Proteomes" id="UP001604277"/>
    </source>
</evidence>
<organism evidence="2 3">
    <name type="scientific">Forsythia ovata</name>
    <dbReference type="NCBI Taxonomy" id="205694"/>
    <lineage>
        <taxon>Eukaryota</taxon>
        <taxon>Viridiplantae</taxon>
        <taxon>Streptophyta</taxon>
        <taxon>Embryophyta</taxon>
        <taxon>Tracheophyta</taxon>
        <taxon>Spermatophyta</taxon>
        <taxon>Magnoliopsida</taxon>
        <taxon>eudicotyledons</taxon>
        <taxon>Gunneridae</taxon>
        <taxon>Pentapetalae</taxon>
        <taxon>asterids</taxon>
        <taxon>lamiids</taxon>
        <taxon>Lamiales</taxon>
        <taxon>Oleaceae</taxon>
        <taxon>Forsythieae</taxon>
        <taxon>Forsythia</taxon>
    </lineage>
</organism>
<reference evidence="3" key="1">
    <citation type="submission" date="2024-07" db="EMBL/GenBank/DDBJ databases">
        <title>Two chromosome-level genome assemblies of Korean endemic species Abeliophyllum distichum and Forsythia ovata (Oleaceae).</title>
        <authorList>
            <person name="Jang H."/>
        </authorList>
    </citation>
    <scope>NUCLEOTIDE SEQUENCE [LARGE SCALE GENOMIC DNA]</scope>
</reference>
<feature type="region of interest" description="Disordered" evidence="1">
    <location>
        <begin position="1"/>
        <end position="47"/>
    </location>
</feature>
<protein>
    <submittedName>
        <fullName evidence="2">Uncharacterized protein</fullName>
    </submittedName>
</protein>
<gene>
    <name evidence="2" type="ORF">Fot_11347</name>
</gene>
<keyword evidence="3" id="KW-1185">Reference proteome</keyword>
<name>A0ABD1WJN6_9LAMI</name>
<feature type="compositionally biased region" description="Low complexity" evidence="1">
    <location>
        <begin position="12"/>
        <end position="31"/>
    </location>
</feature>
<sequence>MAGSSSLISAAPVVTSEVPSTSSPARPAPSSENSRQSGKRNIEIDGKEGVFCTPVPHPVECINIGFRRDELDPTVLGKLPVPAAIAAASAQKKSELQLRSCQDMVHTKDKELTEALNELSRALDLLAKLGVPGYADPKSPTGT</sequence>
<accession>A0ABD1WJN6</accession>
<proteinExistence type="predicted"/>